<gene>
    <name evidence="2" type="ORF">K432DRAFT_440040</name>
</gene>
<name>A0A8E2EJ53_9PEZI</name>
<evidence type="ECO:0000256" key="1">
    <source>
        <dbReference type="SAM" id="MobiDB-lite"/>
    </source>
</evidence>
<dbReference type="AlphaFoldDB" id="A0A8E2EJ53"/>
<dbReference type="Proteomes" id="UP000250266">
    <property type="component" value="Unassembled WGS sequence"/>
</dbReference>
<protein>
    <submittedName>
        <fullName evidence="2">Uncharacterized protein</fullName>
    </submittedName>
</protein>
<evidence type="ECO:0000313" key="2">
    <source>
        <dbReference type="EMBL" id="OCK84508.1"/>
    </source>
</evidence>
<organism evidence="2 3">
    <name type="scientific">Lepidopterella palustris CBS 459.81</name>
    <dbReference type="NCBI Taxonomy" id="1314670"/>
    <lineage>
        <taxon>Eukaryota</taxon>
        <taxon>Fungi</taxon>
        <taxon>Dikarya</taxon>
        <taxon>Ascomycota</taxon>
        <taxon>Pezizomycotina</taxon>
        <taxon>Dothideomycetes</taxon>
        <taxon>Pleosporomycetidae</taxon>
        <taxon>Mytilinidiales</taxon>
        <taxon>Argynnaceae</taxon>
        <taxon>Lepidopterella</taxon>
    </lineage>
</organism>
<feature type="region of interest" description="Disordered" evidence="1">
    <location>
        <begin position="207"/>
        <end position="228"/>
    </location>
</feature>
<dbReference type="EMBL" id="KV744836">
    <property type="protein sequence ID" value="OCK84508.1"/>
    <property type="molecule type" value="Genomic_DNA"/>
</dbReference>
<accession>A0A8E2EJ53</accession>
<keyword evidence="3" id="KW-1185">Reference proteome</keyword>
<evidence type="ECO:0000313" key="3">
    <source>
        <dbReference type="Proteomes" id="UP000250266"/>
    </source>
</evidence>
<feature type="compositionally biased region" description="Polar residues" evidence="1">
    <location>
        <begin position="208"/>
        <end position="228"/>
    </location>
</feature>
<reference evidence="2 3" key="1">
    <citation type="journal article" date="2016" name="Nat. Commun.">
        <title>Ectomycorrhizal ecology is imprinted in the genome of the dominant symbiotic fungus Cenococcum geophilum.</title>
        <authorList>
            <consortium name="DOE Joint Genome Institute"/>
            <person name="Peter M."/>
            <person name="Kohler A."/>
            <person name="Ohm R.A."/>
            <person name="Kuo A."/>
            <person name="Krutzmann J."/>
            <person name="Morin E."/>
            <person name="Arend M."/>
            <person name="Barry K.W."/>
            <person name="Binder M."/>
            <person name="Choi C."/>
            <person name="Clum A."/>
            <person name="Copeland A."/>
            <person name="Grisel N."/>
            <person name="Haridas S."/>
            <person name="Kipfer T."/>
            <person name="LaButti K."/>
            <person name="Lindquist E."/>
            <person name="Lipzen A."/>
            <person name="Maire R."/>
            <person name="Meier B."/>
            <person name="Mihaltcheva S."/>
            <person name="Molinier V."/>
            <person name="Murat C."/>
            <person name="Poggeler S."/>
            <person name="Quandt C.A."/>
            <person name="Sperisen C."/>
            <person name="Tritt A."/>
            <person name="Tisserant E."/>
            <person name="Crous P.W."/>
            <person name="Henrissat B."/>
            <person name="Nehls U."/>
            <person name="Egli S."/>
            <person name="Spatafora J.W."/>
            <person name="Grigoriev I.V."/>
            <person name="Martin F.M."/>
        </authorList>
    </citation>
    <scope>NUCLEOTIDE SEQUENCE [LARGE SCALE GENOMIC DNA]</scope>
    <source>
        <strain evidence="2 3">CBS 459.81</strain>
    </source>
</reference>
<sequence>MAAPVRPWLASPLLHRRRLLAVRTVDVQLAILCEQAPKLAEHGDIDVAAQGTPRIYGTYDIPSPYQLIPRLPPYLVAKRRSRAGVHEVQSQARPPRYRPYIRGMILRAYAAVRMTSPAFGQIPDNSPKGSSSSEVGPSEAAMYQIVHAGAIKSFCRHPLDRIDGALEVVDHAECSRGSVQLSGVQGCLGASPCGALRASGQYWEVMKSSPNQDAAPSHPSKTPPQGLQ</sequence>
<proteinExistence type="predicted"/>